<dbReference type="GO" id="GO:0030620">
    <property type="term" value="F:U2 snRNA binding"/>
    <property type="evidence" value="ECO:0007669"/>
    <property type="project" value="TreeGrafter"/>
</dbReference>
<dbReference type="AlphaFoldDB" id="A0A820QBF6"/>
<name>A0A820QBF6_9BILA</name>
<dbReference type="Proteomes" id="UP000663887">
    <property type="component" value="Unassembled WGS sequence"/>
</dbReference>
<dbReference type="InterPro" id="IPR027652">
    <property type="entry name" value="PRP8"/>
</dbReference>
<dbReference type="GO" id="GO:0030623">
    <property type="term" value="F:U5 snRNA binding"/>
    <property type="evidence" value="ECO:0007669"/>
    <property type="project" value="TreeGrafter"/>
</dbReference>
<comment type="caution">
    <text evidence="2">The sequence shown here is derived from an EMBL/GenBank/DDBJ whole genome shotgun (WGS) entry which is preliminary data.</text>
</comment>
<sequence length="106" mass="12705">EAYSVKSRLNQSQREELGLMEQAYDNPHEALSRIKRHLLTQRAFKECEIEFMDLYSHLIPVYDVEPLEKITDAYLDQYLWYEADKRRLFQAWIKPADSEPPPLLVY</sequence>
<organism evidence="2 3">
    <name type="scientific">Rotaria magnacalcarata</name>
    <dbReference type="NCBI Taxonomy" id="392030"/>
    <lineage>
        <taxon>Eukaryota</taxon>
        <taxon>Metazoa</taxon>
        <taxon>Spiralia</taxon>
        <taxon>Gnathifera</taxon>
        <taxon>Rotifera</taxon>
        <taxon>Eurotatoria</taxon>
        <taxon>Bdelloidea</taxon>
        <taxon>Philodinida</taxon>
        <taxon>Philodinidae</taxon>
        <taxon>Rotaria</taxon>
    </lineage>
</organism>
<dbReference type="GO" id="GO:0030619">
    <property type="term" value="F:U1 snRNA binding"/>
    <property type="evidence" value="ECO:0007669"/>
    <property type="project" value="TreeGrafter"/>
</dbReference>
<gene>
    <name evidence="2" type="ORF">UXM345_LOCUS38653</name>
    <name evidence="1" type="ORF">XDN619_LOCUS18306</name>
</gene>
<feature type="non-terminal residue" evidence="2">
    <location>
        <position position="106"/>
    </location>
</feature>
<accession>A0A820QBF6</accession>
<feature type="non-terminal residue" evidence="2">
    <location>
        <position position="1"/>
    </location>
</feature>
<dbReference type="EMBL" id="CAJOBF010029975">
    <property type="protein sequence ID" value="CAF4416825.1"/>
    <property type="molecule type" value="Genomic_DNA"/>
</dbReference>
<dbReference type="GO" id="GO:0005682">
    <property type="term" value="C:U5 snRNP"/>
    <property type="evidence" value="ECO:0007669"/>
    <property type="project" value="TreeGrafter"/>
</dbReference>
<dbReference type="EMBL" id="CAJNRG010007925">
    <property type="protein sequence ID" value="CAF2099260.1"/>
    <property type="molecule type" value="Genomic_DNA"/>
</dbReference>
<dbReference type="GO" id="GO:0000244">
    <property type="term" value="P:spliceosomal tri-snRNP complex assembly"/>
    <property type="evidence" value="ECO:0007669"/>
    <property type="project" value="TreeGrafter"/>
</dbReference>
<evidence type="ECO:0000313" key="2">
    <source>
        <dbReference type="EMBL" id="CAF4416825.1"/>
    </source>
</evidence>
<dbReference type="PANTHER" id="PTHR11140">
    <property type="entry name" value="PRE-MRNA SPLICING FACTOR PRP8"/>
    <property type="match status" value="1"/>
</dbReference>
<evidence type="ECO:0000313" key="3">
    <source>
        <dbReference type="Proteomes" id="UP000663842"/>
    </source>
</evidence>
<dbReference type="Proteomes" id="UP000663842">
    <property type="component" value="Unassembled WGS sequence"/>
</dbReference>
<dbReference type="GO" id="GO:0071013">
    <property type="term" value="C:catalytic step 2 spliceosome"/>
    <property type="evidence" value="ECO:0007669"/>
    <property type="project" value="TreeGrafter"/>
</dbReference>
<protein>
    <submittedName>
        <fullName evidence="2">Uncharacterized protein</fullName>
    </submittedName>
</protein>
<dbReference type="PANTHER" id="PTHR11140:SF0">
    <property type="entry name" value="PRE-MRNA-PROCESSING-SPLICING FACTOR 8"/>
    <property type="match status" value="1"/>
</dbReference>
<evidence type="ECO:0000313" key="1">
    <source>
        <dbReference type="EMBL" id="CAF2099260.1"/>
    </source>
</evidence>
<proteinExistence type="predicted"/>
<reference evidence="2" key="1">
    <citation type="submission" date="2021-02" db="EMBL/GenBank/DDBJ databases">
        <authorList>
            <person name="Nowell W R."/>
        </authorList>
    </citation>
    <scope>NUCLEOTIDE SEQUENCE</scope>
</reference>
<dbReference type="GO" id="GO:0017070">
    <property type="term" value="F:U6 snRNA binding"/>
    <property type="evidence" value="ECO:0007669"/>
    <property type="project" value="TreeGrafter"/>
</dbReference>
<dbReference type="GO" id="GO:0097157">
    <property type="term" value="F:pre-mRNA intronic binding"/>
    <property type="evidence" value="ECO:0007669"/>
    <property type="project" value="TreeGrafter"/>
</dbReference>